<dbReference type="EMBL" id="NXLV01000003">
    <property type="protein sequence ID" value="RDU71407.1"/>
    <property type="molecule type" value="Genomic_DNA"/>
</dbReference>
<proteinExistence type="predicted"/>
<evidence type="ECO:0000313" key="2">
    <source>
        <dbReference type="EMBL" id="RDU71407.1"/>
    </source>
</evidence>
<feature type="region of interest" description="Disordered" evidence="1">
    <location>
        <begin position="166"/>
        <end position="204"/>
    </location>
</feature>
<comment type="caution">
    <text evidence="2">The sequence shown here is derived from an EMBL/GenBank/DDBJ whole genome shotgun (WGS) entry which is preliminary data.</text>
</comment>
<dbReference type="AlphaFoldDB" id="A0A3D8J1L6"/>
<sequence>MDGMFRSIASIAVAGLLFIGCGNGISDQALEATGLKGAPQWVLNLGDGPYSGVGSAFIVDGDDDLARSEAIAQARAEIAKQIEVSVVSLVERNSERQDKSGTSKATSRIKEVAAQVMAGSQPSGFWISNDGSKAYVLVKLPLGAVQQIRKALKNEGVDYEAAERLMKGGAQAQQASATQPAQATQQPAPQAPAAQPAKPAEEEW</sequence>
<dbReference type="PROSITE" id="PS51257">
    <property type="entry name" value="PROKAR_LIPOPROTEIN"/>
    <property type="match status" value="1"/>
</dbReference>
<reference evidence="2 3" key="1">
    <citation type="submission" date="2018-04" db="EMBL/GenBank/DDBJ databases">
        <title>Novel Campyloabacter and Helicobacter Species and Strains.</title>
        <authorList>
            <person name="Mannion A.J."/>
            <person name="Shen Z."/>
            <person name="Fox J.G."/>
        </authorList>
    </citation>
    <scope>NUCLEOTIDE SEQUENCE [LARGE SCALE GENOMIC DNA]</scope>
    <source>
        <strain evidence="2 3">MIT 04-9366</strain>
    </source>
</reference>
<gene>
    <name evidence="2" type="ORF">CQA58_02350</name>
</gene>
<evidence type="ECO:0000256" key="1">
    <source>
        <dbReference type="SAM" id="MobiDB-lite"/>
    </source>
</evidence>
<protein>
    <submittedName>
        <fullName evidence="2">Uncharacterized protein</fullName>
    </submittedName>
</protein>
<organism evidence="2 3">
    <name type="scientific">Helicobacter brantae</name>
    <dbReference type="NCBI Taxonomy" id="375927"/>
    <lineage>
        <taxon>Bacteria</taxon>
        <taxon>Pseudomonadati</taxon>
        <taxon>Campylobacterota</taxon>
        <taxon>Epsilonproteobacteria</taxon>
        <taxon>Campylobacterales</taxon>
        <taxon>Helicobacteraceae</taxon>
        <taxon>Helicobacter</taxon>
    </lineage>
</organism>
<accession>A0A3D8J1L6</accession>
<keyword evidence="3" id="KW-1185">Reference proteome</keyword>
<feature type="compositionally biased region" description="Low complexity" evidence="1">
    <location>
        <begin position="170"/>
        <end position="198"/>
    </location>
</feature>
<evidence type="ECO:0000313" key="3">
    <source>
        <dbReference type="Proteomes" id="UP000257045"/>
    </source>
</evidence>
<dbReference type="OrthoDB" id="5327705at2"/>
<name>A0A3D8J1L6_9HELI</name>
<dbReference type="Gene3D" id="3.10.129.140">
    <property type="entry name" value="Helicobacter TNF-alpha-Inducing protein"/>
    <property type="match status" value="1"/>
</dbReference>
<dbReference type="Proteomes" id="UP000257045">
    <property type="component" value="Unassembled WGS sequence"/>
</dbReference>